<dbReference type="AlphaFoldDB" id="A0A6J4MGP7"/>
<organism evidence="1">
    <name type="scientific">uncultured Gemmatimonadota bacterium</name>
    <dbReference type="NCBI Taxonomy" id="203437"/>
    <lineage>
        <taxon>Bacteria</taxon>
        <taxon>Pseudomonadati</taxon>
        <taxon>Gemmatimonadota</taxon>
        <taxon>environmental samples</taxon>
    </lineage>
</organism>
<feature type="non-terminal residue" evidence="1">
    <location>
        <position position="52"/>
    </location>
</feature>
<name>A0A6J4MGP7_9BACT</name>
<proteinExistence type="predicted"/>
<evidence type="ECO:0000313" key="1">
    <source>
        <dbReference type="EMBL" id="CAA9357438.1"/>
    </source>
</evidence>
<reference evidence="1" key="1">
    <citation type="submission" date="2020-02" db="EMBL/GenBank/DDBJ databases">
        <authorList>
            <person name="Meier V. D."/>
        </authorList>
    </citation>
    <scope>NUCLEOTIDE SEQUENCE</scope>
    <source>
        <strain evidence="1">AVDCRST_MAG68</strain>
    </source>
</reference>
<gene>
    <name evidence="1" type="ORF">AVDCRST_MAG68-4134</name>
</gene>
<feature type="non-terminal residue" evidence="1">
    <location>
        <position position="1"/>
    </location>
</feature>
<sequence>CGRGPGRCSRRADAWAHTEAQRHRGAPCWSHAKWSPLPRGLWEGVAALRPPG</sequence>
<accession>A0A6J4MGP7</accession>
<dbReference type="EMBL" id="CADCTW010000189">
    <property type="protein sequence ID" value="CAA9357438.1"/>
    <property type="molecule type" value="Genomic_DNA"/>
</dbReference>
<protein>
    <submittedName>
        <fullName evidence="1">Uncharacterized protein</fullName>
    </submittedName>
</protein>